<protein>
    <submittedName>
        <fullName evidence="1">Uncharacterized protein</fullName>
    </submittedName>
</protein>
<gene>
    <name evidence="1" type="ORF">NZD86_12070</name>
</gene>
<evidence type="ECO:0000313" key="2">
    <source>
        <dbReference type="Proteomes" id="UP001164803"/>
    </source>
</evidence>
<dbReference type="RefSeq" id="WP_268041908.1">
    <property type="nucleotide sequence ID" value="NZ_CP104064.1"/>
</dbReference>
<name>A0ABY6YXE4_9BACL</name>
<organism evidence="1 2">
    <name type="scientific">Alicyclobacillus dauci</name>
    <dbReference type="NCBI Taxonomy" id="1475485"/>
    <lineage>
        <taxon>Bacteria</taxon>
        <taxon>Bacillati</taxon>
        <taxon>Bacillota</taxon>
        <taxon>Bacilli</taxon>
        <taxon>Bacillales</taxon>
        <taxon>Alicyclobacillaceae</taxon>
        <taxon>Alicyclobacillus</taxon>
    </lineage>
</organism>
<accession>A0ABY6YXE4</accession>
<keyword evidence="2" id="KW-1185">Reference proteome</keyword>
<proteinExistence type="predicted"/>
<evidence type="ECO:0000313" key="1">
    <source>
        <dbReference type="EMBL" id="WAH35064.1"/>
    </source>
</evidence>
<reference evidence="1" key="1">
    <citation type="submission" date="2022-08" db="EMBL/GenBank/DDBJ databases">
        <title>Alicyclobacillus dauci DSM2870, complete genome.</title>
        <authorList>
            <person name="Wang Q."/>
            <person name="Cai R."/>
            <person name="Wang Z."/>
        </authorList>
    </citation>
    <scope>NUCLEOTIDE SEQUENCE</scope>
    <source>
        <strain evidence="1">DSM 28700</strain>
    </source>
</reference>
<dbReference type="EMBL" id="CP104064">
    <property type="protein sequence ID" value="WAH35064.1"/>
    <property type="molecule type" value="Genomic_DNA"/>
</dbReference>
<sequence length="170" mass="17938">MITGFNLNDLYTGGIAVAGIKVVEYSISKMKNKKLQALATELLPAAEHEAQTLLSSPAAKAVEAKLHLELNHTADQLKNSALAQWTQAALHGAGKVWGELSPAEQGAAIAFVQKHLPSSVEATEKEIAKAFQDAPQLAQMFAGDAAYVKAQELTVLLSKATDTADNGQSS</sequence>
<dbReference type="Proteomes" id="UP001164803">
    <property type="component" value="Chromosome"/>
</dbReference>